<keyword evidence="3" id="KW-1185">Reference proteome</keyword>
<accession>A0A3M7QWW5</accession>
<keyword evidence="1" id="KW-1133">Transmembrane helix</keyword>
<protein>
    <submittedName>
        <fullName evidence="2">Uncharacterized protein</fullName>
    </submittedName>
</protein>
<dbReference type="AlphaFoldDB" id="A0A3M7QWW5"/>
<gene>
    <name evidence="2" type="ORF">BpHYR1_010216</name>
</gene>
<evidence type="ECO:0000313" key="2">
    <source>
        <dbReference type="EMBL" id="RNA15465.1"/>
    </source>
</evidence>
<sequence length="81" mass="9549">MNSNTFMRLASIFCIILLSLSTRFYILLIWSLWLKCVWLNLFAATVLASDGKNLAIQNLFQKKYSQNFRRLSLKKSFPRIK</sequence>
<keyword evidence="1" id="KW-0472">Membrane</keyword>
<name>A0A3M7QWW5_BRAPC</name>
<dbReference type="Proteomes" id="UP000276133">
    <property type="component" value="Unassembled WGS sequence"/>
</dbReference>
<proteinExistence type="predicted"/>
<reference evidence="2 3" key="1">
    <citation type="journal article" date="2018" name="Sci. Rep.">
        <title>Genomic signatures of local adaptation to the degree of environmental predictability in rotifers.</title>
        <authorList>
            <person name="Franch-Gras L."/>
            <person name="Hahn C."/>
            <person name="Garcia-Roger E.M."/>
            <person name="Carmona M.J."/>
            <person name="Serra M."/>
            <person name="Gomez A."/>
        </authorList>
    </citation>
    <scope>NUCLEOTIDE SEQUENCE [LARGE SCALE GENOMIC DNA]</scope>
    <source>
        <strain evidence="2">HYR1</strain>
    </source>
</reference>
<evidence type="ECO:0000313" key="3">
    <source>
        <dbReference type="Proteomes" id="UP000276133"/>
    </source>
</evidence>
<comment type="caution">
    <text evidence="2">The sequence shown here is derived from an EMBL/GenBank/DDBJ whole genome shotgun (WGS) entry which is preliminary data.</text>
</comment>
<dbReference type="EMBL" id="REGN01004941">
    <property type="protein sequence ID" value="RNA15465.1"/>
    <property type="molecule type" value="Genomic_DNA"/>
</dbReference>
<evidence type="ECO:0000256" key="1">
    <source>
        <dbReference type="SAM" id="Phobius"/>
    </source>
</evidence>
<organism evidence="2 3">
    <name type="scientific">Brachionus plicatilis</name>
    <name type="common">Marine rotifer</name>
    <name type="synonym">Brachionus muelleri</name>
    <dbReference type="NCBI Taxonomy" id="10195"/>
    <lineage>
        <taxon>Eukaryota</taxon>
        <taxon>Metazoa</taxon>
        <taxon>Spiralia</taxon>
        <taxon>Gnathifera</taxon>
        <taxon>Rotifera</taxon>
        <taxon>Eurotatoria</taxon>
        <taxon>Monogononta</taxon>
        <taxon>Pseudotrocha</taxon>
        <taxon>Ploima</taxon>
        <taxon>Brachionidae</taxon>
        <taxon>Brachionus</taxon>
    </lineage>
</organism>
<feature type="transmembrane region" description="Helical" evidence="1">
    <location>
        <begin position="12"/>
        <end position="33"/>
    </location>
</feature>
<keyword evidence="1" id="KW-0812">Transmembrane</keyword>